<sequence>MLGPMSNELKQRKPMVTRKRAVRPTDTSRPDELKCVLWSLVFKHHLGL</sequence>
<evidence type="ECO:0000256" key="1">
    <source>
        <dbReference type="SAM" id="MobiDB-lite"/>
    </source>
</evidence>
<dbReference type="Gramene" id="KJB74550">
    <property type="protein sequence ID" value="KJB74550"/>
    <property type="gene ID" value="B456_012G099800"/>
</dbReference>
<evidence type="ECO:0000313" key="3">
    <source>
        <dbReference type="Proteomes" id="UP000032304"/>
    </source>
</evidence>
<evidence type="ECO:0000313" key="2">
    <source>
        <dbReference type="EMBL" id="KJB74550.1"/>
    </source>
</evidence>
<proteinExistence type="predicted"/>
<feature type="region of interest" description="Disordered" evidence="1">
    <location>
        <begin position="1"/>
        <end position="27"/>
    </location>
</feature>
<dbReference type="Proteomes" id="UP000032304">
    <property type="component" value="Chromosome 12"/>
</dbReference>
<dbReference type="EMBL" id="CM001751">
    <property type="protein sequence ID" value="KJB74550.1"/>
    <property type="molecule type" value="Genomic_DNA"/>
</dbReference>
<gene>
    <name evidence="2" type="ORF">B456_012G099800</name>
</gene>
<dbReference type="AlphaFoldDB" id="A0A0D2VTJ9"/>
<keyword evidence="3" id="KW-1185">Reference proteome</keyword>
<feature type="compositionally biased region" description="Basic residues" evidence="1">
    <location>
        <begin position="12"/>
        <end position="22"/>
    </location>
</feature>
<name>A0A0D2VTJ9_GOSRA</name>
<organism evidence="2 3">
    <name type="scientific">Gossypium raimondii</name>
    <name type="common">Peruvian cotton</name>
    <name type="synonym">Gossypium klotzschianum subsp. raimondii</name>
    <dbReference type="NCBI Taxonomy" id="29730"/>
    <lineage>
        <taxon>Eukaryota</taxon>
        <taxon>Viridiplantae</taxon>
        <taxon>Streptophyta</taxon>
        <taxon>Embryophyta</taxon>
        <taxon>Tracheophyta</taxon>
        <taxon>Spermatophyta</taxon>
        <taxon>Magnoliopsida</taxon>
        <taxon>eudicotyledons</taxon>
        <taxon>Gunneridae</taxon>
        <taxon>Pentapetalae</taxon>
        <taxon>rosids</taxon>
        <taxon>malvids</taxon>
        <taxon>Malvales</taxon>
        <taxon>Malvaceae</taxon>
        <taxon>Malvoideae</taxon>
        <taxon>Gossypium</taxon>
    </lineage>
</organism>
<accession>A0A0D2VTJ9</accession>
<protein>
    <submittedName>
        <fullName evidence="2">Uncharacterized protein</fullName>
    </submittedName>
</protein>
<reference evidence="2 3" key="1">
    <citation type="journal article" date="2012" name="Nature">
        <title>Repeated polyploidization of Gossypium genomes and the evolution of spinnable cotton fibres.</title>
        <authorList>
            <person name="Paterson A.H."/>
            <person name="Wendel J.F."/>
            <person name="Gundlach H."/>
            <person name="Guo H."/>
            <person name="Jenkins J."/>
            <person name="Jin D."/>
            <person name="Llewellyn D."/>
            <person name="Showmaker K.C."/>
            <person name="Shu S."/>
            <person name="Udall J."/>
            <person name="Yoo M.J."/>
            <person name="Byers R."/>
            <person name="Chen W."/>
            <person name="Doron-Faigenboim A."/>
            <person name="Duke M.V."/>
            <person name="Gong L."/>
            <person name="Grimwood J."/>
            <person name="Grover C."/>
            <person name="Grupp K."/>
            <person name="Hu G."/>
            <person name="Lee T.H."/>
            <person name="Li J."/>
            <person name="Lin L."/>
            <person name="Liu T."/>
            <person name="Marler B.S."/>
            <person name="Page J.T."/>
            <person name="Roberts A.W."/>
            <person name="Romanel E."/>
            <person name="Sanders W.S."/>
            <person name="Szadkowski E."/>
            <person name="Tan X."/>
            <person name="Tang H."/>
            <person name="Xu C."/>
            <person name="Wang J."/>
            <person name="Wang Z."/>
            <person name="Zhang D."/>
            <person name="Zhang L."/>
            <person name="Ashrafi H."/>
            <person name="Bedon F."/>
            <person name="Bowers J.E."/>
            <person name="Brubaker C.L."/>
            <person name="Chee P.W."/>
            <person name="Das S."/>
            <person name="Gingle A.R."/>
            <person name="Haigler C.H."/>
            <person name="Harker D."/>
            <person name="Hoffmann L.V."/>
            <person name="Hovav R."/>
            <person name="Jones D.C."/>
            <person name="Lemke C."/>
            <person name="Mansoor S."/>
            <person name="ur Rahman M."/>
            <person name="Rainville L.N."/>
            <person name="Rambani A."/>
            <person name="Reddy U.K."/>
            <person name="Rong J.K."/>
            <person name="Saranga Y."/>
            <person name="Scheffler B.E."/>
            <person name="Scheffler J.A."/>
            <person name="Stelly D.M."/>
            <person name="Triplett B.A."/>
            <person name="Van Deynze A."/>
            <person name="Vaslin M.F."/>
            <person name="Waghmare V.N."/>
            <person name="Walford S.A."/>
            <person name="Wright R.J."/>
            <person name="Zaki E.A."/>
            <person name="Zhang T."/>
            <person name="Dennis E.S."/>
            <person name="Mayer K.F."/>
            <person name="Peterson D.G."/>
            <person name="Rokhsar D.S."/>
            <person name="Wang X."/>
            <person name="Schmutz J."/>
        </authorList>
    </citation>
    <scope>NUCLEOTIDE SEQUENCE [LARGE SCALE GENOMIC DNA]</scope>
</reference>